<dbReference type="EMBL" id="MU005619">
    <property type="protein sequence ID" value="KAF2677750.1"/>
    <property type="molecule type" value="Genomic_DNA"/>
</dbReference>
<protein>
    <submittedName>
        <fullName evidence="2">Uncharacterized protein</fullName>
    </submittedName>
</protein>
<dbReference type="AlphaFoldDB" id="A0A6G1IID9"/>
<feature type="coiled-coil region" evidence="1">
    <location>
        <begin position="149"/>
        <end position="176"/>
    </location>
</feature>
<keyword evidence="1" id="KW-0175">Coiled coil</keyword>
<accession>A0A6G1IID9</accession>
<sequence length="206" mass="23629">MGAVGEAHARAGGRIIILIEQERAGSGRQRRRGCFPPRKYLQCFNILPRHSDKQPMSIFRPNPFQASSRRKNILQKKEDRHAESNHVAREGESSFEFLDRVPGILPRHAQGQRGKARESRYADDSRPAGLFESYVPTHLAKLEDLPDRVIQLEADNANLLERQQKLEDKVKGLRKLWAEDMYSTKEWMQSLLFCLAAIAGWKILRG</sequence>
<evidence type="ECO:0000313" key="3">
    <source>
        <dbReference type="Proteomes" id="UP000799291"/>
    </source>
</evidence>
<organism evidence="2 3">
    <name type="scientific">Lentithecium fluviatile CBS 122367</name>
    <dbReference type="NCBI Taxonomy" id="1168545"/>
    <lineage>
        <taxon>Eukaryota</taxon>
        <taxon>Fungi</taxon>
        <taxon>Dikarya</taxon>
        <taxon>Ascomycota</taxon>
        <taxon>Pezizomycotina</taxon>
        <taxon>Dothideomycetes</taxon>
        <taxon>Pleosporomycetidae</taxon>
        <taxon>Pleosporales</taxon>
        <taxon>Massarineae</taxon>
        <taxon>Lentitheciaceae</taxon>
        <taxon>Lentithecium</taxon>
    </lineage>
</organism>
<proteinExistence type="predicted"/>
<reference evidence="2" key="1">
    <citation type="journal article" date="2020" name="Stud. Mycol.">
        <title>101 Dothideomycetes genomes: a test case for predicting lifestyles and emergence of pathogens.</title>
        <authorList>
            <person name="Haridas S."/>
            <person name="Albert R."/>
            <person name="Binder M."/>
            <person name="Bloem J."/>
            <person name="Labutti K."/>
            <person name="Salamov A."/>
            <person name="Andreopoulos B."/>
            <person name="Baker S."/>
            <person name="Barry K."/>
            <person name="Bills G."/>
            <person name="Bluhm B."/>
            <person name="Cannon C."/>
            <person name="Castanera R."/>
            <person name="Culley D."/>
            <person name="Daum C."/>
            <person name="Ezra D."/>
            <person name="Gonzalez J."/>
            <person name="Henrissat B."/>
            <person name="Kuo A."/>
            <person name="Liang C."/>
            <person name="Lipzen A."/>
            <person name="Lutzoni F."/>
            <person name="Magnuson J."/>
            <person name="Mondo S."/>
            <person name="Nolan M."/>
            <person name="Ohm R."/>
            <person name="Pangilinan J."/>
            <person name="Park H.-J."/>
            <person name="Ramirez L."/>
            <person name="Alfaro M."/>
            <person name="Sun H."/>
            <person name="Tritt A."/>
            <person name="Yoshinaga Y."/>
            <person name="Zwiers L.-H."/>
            <person name="Turgeon B."/>
            <person name="Goodwin S."/>
            <person name="Spatafora J."/>
            <person name="Crous P."/>
            <person name="Grigoriev I."/>
        </authorList>
    </citation>
    <scope>NUCLEOTIDE SEQUENCE</scope>
    <source>
        <strain evidence="2">CBS 122367</strain>
    </source>
</reference>
<evidence type="ECO:0000313" key="2">
    <source>
        <dbReference type="EMBL" id="KAF2677750.1"/>
    </source>
</evidence>
<dbReference type="Proteomes" id="UP000799291">
    <property type="component" value="Unassembled WGS sequence"/>
</dbReference>
<evidence type="ECO:0000256" key="1">
    <source>
        <dbReference type="SAM" id="Coils"/>
    </source>
</evidence>
<name>A0A6G1IID9_9PLEO</name>
<gene>
    <name evidence="2" type="ORF">K458DRAFT_409459</name>
</gene>
<keyword evidence="3" id="KW-1185">Reference proteome</keyword>